<dbReference type="Proteomes" id="UP001458880">
    <property type="component" value="Unassembled WGS sequence"/>
</dbReference>
<dbReference type="EMBL" id="JASPKY010000239">
    <property type="protein sequence ID" value="KAK9717546.1"/>
    <property type="molecule type" value="Genomic_DNA"/>
</dbReference>
<proteinExistence type="predicted"/>
<accession>A0AAW1KDA1</accession>
<sequence>MTNQEPITELNEQKQLRWYGHVQRMPADPLTRKVAGSKVGSKRIVGRPDKTMNQRVEELALRRGKLVKVELKTMMQDRRM</sequence>
<dbReference type="AlphaFoldDB" id="A0AAW1KDA1"/>
<gene>
    <name evidence="1" type="ORF">QE152_g23690</name>
</gene>
<evidence type="ECO:0000313" key="1">
    <source>
        <dbReference type="EMBL" id="KAK9717546.1"/>
    </source>
</evidence>
<name>A0AAW1KDA1_POPJA</name>
<organism evidence="1 2">
    <name type="scientific">Popillia japonica</name>
    <name type="common">Japanese beetle</name>
    <dbReference type="NCBI Taxonomy" id="7064"/>
    <lineage>
        <taxon>Eukaryota</taxon>
        <taxon>Metazoa</taxon>
        <taxon>Ecdysozoa</taxon>
        <taxon>Arthropoda</taxon>
        <taxon>Hexapoda</taxon>
        <taxon>Insecta</taxon>
        <taxon>Pterygota</taxon>
        <taxon>Neoptera</taxon>
        <taxon>Endopterygota</taxon>
        <taxon>Coleoptera</taxon>
        <taxon>Polyphaga</taxon>
        <taxon>Scarabaeiformia</taxon>
        <taxon>Scarabaeidae</taxon>
        <taxon>Rutelinae</taxon>
        <taxon>Popillia</taxon>
    </lineage>
</organism>
<reference evidence="1 2" key="1">
    <citation type="journal article" date="2024" name="BMC Genomics">
        <title>De novo assembly and annotation of Popillia japonica's genome with initial clues to its potential as an invasive pest.</title>
        <authorList>
            <person name="Cucini C."/>
            <person name="Boschi S."/>
            <person name="Funari R."/>
            <person name="Cardaioli E."/>
            <person name="Iannotti N."/>
            <person name="Marturano G."/>
            <person name="Paoli F."/>
            <person name="Bruttini M."/>
            <person name="Carapelli A."/>
            <person name="Frati F."/>
            <person name="Nardi F."/>
        </authorList>
    </citation>
    <scope>NUCLEOTIDE SEQUENCE [LARGE SCALE GENOMIC DNA]</scope>
    <source>
        <strain evidence="1">DMR45628</strain>
    </source>
</reference>
<comment type="caution">
    <text evidence="1">The sequence shown here is derived from an EMBL/GenBank/DDBJ whole genome shotgun (WGS) entry which is preliminary data.</text>
</comment>
<protein>
    <submittedName>
        <fullName evidence="1">Uncharacterized protein</fullName>
    </submittedName>
</protein>
<keyword evidence="2" id="KW-1185">Reference proteome</keyword>
<evidence type="ECO:0000313" key="2">
    <source>
        <dbReference type="Proteomes" id="UP001458880"/>
    </source>
</evidence>